<dbReference type="RefSeq" id="WP_170206369.1">
    <property type="nucleotide sequence ID" value="NZ_QPJC01000001.1"/>
</dbReference>
<dbReference type="AlphaFoldDB" id="A0A368VYE4"/>
<evidence type="ECO:0000259" key="1">
    <source>
        <dbReference type="Pfam" id="PF12770"/>
    </source>
</evidence>
<protein>
    <submittedName>
        <fullName evidence="2">CHAT domain-containing protein</fullName>
    </submittedName>
</protein>
<evidence type="ECO:0000313" key="3">
    <source>
        <dbReference type="Proteomes" id="UP000253495"/>
    </source>
</evidence>
<evidence type="ECO:0000313" key="2">
    <source>
        <dbReference type="EMBL" id="RCW46945.1"/>
    </source>
</evidence>
<sequence length="429" mass="45713">MARRSLSPAASCREEEAALGAAWRAADPELVLRWSEQYRSGALPRQAPAPRGGPELAAVLDELRTTVARMRPERSRDRAARVAELEDRVCHRAMPVGGDPGGDTPSLELDDLRSRLAGTVLVSYVVHRGQLWSVSMVDGRVRTTVHGCAEEVSADVDRLRWCLGRQAAQGRSPVVAAFSEGVRHAAESLERRLLAPVLPGWAHGRALVVVPTGRLHALPWAALPGCRGRSVTVTPSLRCWLRGARDARDGARGRRRVWVGGPALEHAAREVHALRAMSGGRLLLGDDATAGRVLEAMDGAGTVHIAAHGWFRDDRPLLSCLDLADGPLYGYDLDRLRRGPTTVVLAACEVGRSVVGRGDELRGLAAALLGRGTATVIAGVVPVPDERTAELMVTLHAALRADLTPAAALAHAQARHGESGFICLGYGGG</sequence>
<proteinExistence type="predicted"/>
<dbReference type="InterPro" id="IPR024983">
    <property type="entry name" value="CHAT_dom"/>
</dbReference>
<feature type="domain" description="CHAT" evidence="1">
    <location>
        <begin position="185"/>
        <end position="414"/>
    </location>
</feature>
<keyword evidence="3" id="KW-1185">Reference proteome</keyword>
<dbReference type="Proteomes" id="UP000253495">
    <property type="component" value="Unassembled WGS sequence"/>
</dbReference>
<dbReference type="Pfam" id="PF12770">
    <property type="entry name" value="CHAT"/>
    <property type="match status" value="1"/>
</dbReference>
<comment type="caution">
    <text evidence="2">The sequence shown here is derived from an EMBL/GenBank/DDBJ whole genome shotgun (WGS) entry which is preliminary data.</text>
</comment>
<organism evidence="2 3">
    <name type="scientific">Halopolyspora algeriensis</name>
    <dbReference type="NCBI Taxonomy" id="1500506"/>
    <lineage>
        <taxon>Bacteria</taxon>
        <taxon>Bacillati</taxon>
        <taxon>Actinomycetota</taxon>
        <taxon>Actinomycetes</taxon>
        <taxon>Actinomycetes incertae sedis</taxon>
        <taxon>Halopolyspora</taxon>
    </lineage>
</organism>
<accession>A0A368VYE4</accession>
<dbReference type="EMBL" id="QPJC01000001">
    <property type="protein sequence ID" value="RCW46945.1"/>
    <property type="molecule type" value="Genomic_DNA"/>
</dbReference>
<reference evidence="2 3" key="1">
    <citation type="submission" date="2018-07" db="EMBL/GenBank/DDBJ databases">
        <title>Genomic Encyclopedia of Type Strains, Phase III (KMG-III): the genomes of soil and plant-associated and newly described type strains.</title>
        <authorList>
            <person name="Whitman W."/>
        </authorList>
    </citation>
    <scope>NUCLEOTIDE SEQUENCE [LARGE SCALE GENOMIC DNA]</scope>
    <source>
        <strain evidence="2 3">CECT 8575</strain>
    </source>
</reference>
<name>A0A368VYE4_9ACTN</name>
<gene>
    <name evidence="2" type="ORF">DFQ14_101285</name>
</gene>